<feature type="compositionally biased region" description="Basic and acidic residues" evidence="2">
    <location>
        <begin position="422"/>
        <end position="436"/>
    </location>
</feature>
<organism evidence="5 6">
    <name type="scientific">Sparassis crispa</name>
    <dbReference type="NCBI Taxonomy" id="139825"/>
    <lineage>
        <taxon>Eukaryota</taxon>
        <taxon>Fungi</taxon>
        <taxon>Dikarya</taxon>
        <taxon>Basidiomycota</taxon>
        <taxon>Agaricomycotina</taxon>
        <taxon>Agaricomycetes</taxon>
        <taxon>Polyporales</taxon>
        <taxon>Sparassidaceae</taxon>
        <taxon>Sparassis</taxon>
    </lineage>
</organism>
<feature type="compositionally biased region" description="Acidic residues" evidence="2">
    <location>
        <begin position="406"/>
        <end position="421"/>
    </location>
</feature>
<dbReference type="InParanoid" id="A0A401H006"/>
<evidence type="ECO:0000313" key="5">
    <source>
        <dbReference type="EMBL" id="GBE87730.1"/>
    </source>
</evidence>
<feature type="region of interest" description="Disordered" evidence="2">
    <location>
        <begin position="663"/>
        <end position="817"/>
    </location>
</feature>
<keyword evidence="3" id="KW-0472">Membrane</keyword>
<dbReference type="RefSeq" id="XP_027618643.1">
    <property type="nucleotide sequence ID" value="XM_027762842.1"/>
</dbReference>
<dbReference type="Pfam" id="PF00498">
    <property type="entry name" value="FHA"/>
    <property type="match status" value="1"/>
</dbReference>
<feature type="compositionally biased region" description="Polar residues" evidence="2">
    <location>
        <begin position="720"/>
        <end position="730"/>
    </location>
</feature>
<evidence type="ECO:0000256" key="3">
    <source>
        <dbReference type="SAM" id="Phobius"/>
    </source>
</evidence>
<dbReference type="GeneID" id="38784647"/>
<evidence type="ECO:0000259" key="4">
    <source>
        <dbReference type="PROSITE" id="PS50006"/>
    </source>
</evidence>
<accession>A0A401H006</accession>
<dbReference type="SMART" id="SM00240">
    <property type="entry name" value="FHA"/>
    <property type="match status" value="1"/>
</dbReference>
<evidence type="ECO:0000256" key="1">
    <source>
        <dbReference type="SAM" id="Coils"/>
    </source>
</evidence>
<gene>
    <name evidence="5" type="ORF">SCP_1104070</name>
</gene>
<keyword evidence="6" id="KW-1185">Reference proteome</keyword>
<feature type="compositionally biased region" description="Basic and acidic residues" evidence="2">
    <location>
        <begin position="375"/>
        <end position="385"/>
    </location>
</feature>
<proteinExistence type="predicted"/>
<dbReference type="PANTHER" id="PTHR15715:SF37">
    <property type="entry name" value="LD47843P"/>
    <property type="match status" value="1"/>
</dbReference>
<dbReference type="GO" id="GO:0005737">
    <property type="term" value="C:cytoplasm"/>
    <property type="evidence" value="ECO:0007669"/>
    <property type="project" value="TreeGrafter"/>
</dbReference>
<protein>
    <recommendedName>
        <fullName evidence="4">FHA domain-containing protein</fullName>
    </recommendedName>
</protein>
<keyword evidence="3" id="KW-1133">Transmembrane helix</keyword>
<dbReference type="STRING" id="139825.A0A401H006"/>
<dbReference type="PROSITE" id="PS50006">
    <property type="entry name" value="FHA_DOMAIN"/>
    <property type="match status" value="1"/>
</dbReference>
<feature type="compositionally biased region" description="Low complexity" evidence="2">
    <location>
        <begin position="749"/>
        <end position="763"/>
    </location>
</feature>
<dbReference type="SUPFAM" id="SSF49879">
    <property type="entry name" value="SMAD/FHA domain"/>
    <property type="match status" value="1"/>
</dbReference>
<dbReference type="AlphaFoldDB" id="A0A401H006"/>
<feature type="compositionally biased region" description="Basic residues" evidence="2">
    <location>
        <begin position="689"/>
        <end position="705"/>
    </location>
</feature>
<evidence type="ECO:0000256" key="2">
    <source>
        <dbReference type="SAM" id="MobiDB-lite"/>
    </source>
</evidence>
<dbReference type="InterPro" id="IPR000253">
    <property type="entry name" value="FHA_dom"/>
</dbReference>
<sequence length="849" mass="93201">MPAPFSTPHTPVAYPALYLYPLNDSFIPKHISLLNNQRVKIGRQTNAKTVPAERNGYFDSKVLSRQHAEVWEESGKIFIKDVKSSNGTFINGERLSPEGLESEPFELKTDDIVEFGIDIVGEDNKTIIHHKVAARVVCVFSEQDAQAAARAEAQQNPPAYGSLANQGPSGSAAGAFNFAGGQQAGAAGLGNGVPGAQRRPGMQPQGLVGMGGMGGNVRVPGKSGLTFDHILSRLQGELQKSRDTGSELHSLTGSMNEIHDTLGGNMPPNVPPYPQSLPAVMPAQAVEHHQQQEQHQQQPAPFDPTFTLSELQTQLRETQMSLASHVDKIRALEGVLAEHDAIKREVGSMRDMMEERMREIELLRRQSGSPIHQRQRQDERDHDGDLLGDDDDARSIATVVPHELERVDEEDEEQLAAEQEEEDRRRRREELGRPRTPEPTGMGMGDDDEDHDSHPNHLQGGNSDLSHLRARPHSPLSPPVPHVTASSSEDVTERLDTLSKQLESALELSRSLEAQHTNAQSTILNLETKVSALETLVLATRVQVDVQEEKTQQLAEAAEATALERPTTLAQSREEERARERESLTEMITEWKKSVEGRWSGVQEEWNDERERLRRAKEEWELRVRSVEEGLGSAVTKMESGLTSLASFQAHYQLLQRHPLTNGNAKINGSGGLVTPPSPRSLSAESTRPRARKKRVSKSRGRTRSRSASLGTGEVPYDGSSASSVVSDLNGQELPPYSNSHPRRRSPWATDESSASDSETRSSVILENGRAASSTRNEKDVPFPSPESSVVHQPLSKSDAVSGVATDARTREPPKDIPQFTHLSMAVGILVLSAATAAVLWRVKPETSI</sequence>
<dbReference type="OrthoDB" id="687730at2759"/>
<keyword evidence="3" id="KW-0812">Transmembrane</keyword>
<dbReference type="EMBL" id="BFAD01000011">
    <property type="protein sequence ID" value="GBE87730.1"/>
    <property type="molecule type" value="Genomic_DNA"/>
</dbReference>
<keyword evidence="1" id="KW-0175">Coiled coil</keyword>
<dbReference type="Proteomes" id="UP000287166">
    <property type="component" value="Unassembled WGS sequence"/>
</dbReference>
<name>A0A401H006_9APHY</name>
<feature type="region of interest" description="Disordered" evidence="2">
    <location>
        <begin position="364"/>
        <end position="496"/>
    </location>
</feature>
<dbReference type="Gene3D" id="2.60.200.20">
    <property type="match status" value="1"/>
</dbReference>
<reference evidence="5 6" key="1">
    <citation type="journal article" date="2018" name="Sci. Rep.">
        <title>Genome sequence of the cauliflower mushroom Sparassis crispa (Hanabiratake) and its association with beneficial usage.</title>
        <authorList>
            <person name="Kiyama R."/>
            <person name="Furutani Y."/>
            <person name="Kawaguchi K."/>
            <person name="Nakanishi T."/>
        </authorList>
    </citation>
    <scope>NUCLEOTIDE SEQUENCE [LARGE SCALE GENOMIC DNA]</scope>
</reference>
<feature type="transmembrane region" description="Helical" evidence="3">
    <location>
        <begin position="820"/>
        <end position="841"/>
    </location>
</feature>
<dbReference type="InterPro" id="IPR008984">
    <property type="entry name" value="SMAD_FHA_dom_sf"/>
</dbReference>
<feature type="coiled-coil region" evidence="1">
    <location>
        <begin position="603"/>
        <end position="630"/>
    </location>
</feature>
<evidence type="ECO:0000313" key="6">
    <source>
        <dbReference type="Proteomes" id="UP000287166"/>
    </source>
</evidence>
<dbReference type="PANTHER" id="PTHR15715">
    <property type="entry name" value="CENTROSOMAL PROTEIN OF 170 KDA"/>
    <property type="match status" value="1"/>
</dbReference>
<dbReference type="InterPro" id="IPR051176">
    <property type="entry name" value="Cent_Immune-Sig_Mod"/>
</dbReference>
<comment type="caution">
    <text evidence="5">The sequence shown here is derived from an EMBL/GenBank/DDBJ whole genome shotgun (WGS) entry which is preliminary data.</text>
</comment>
<feature type="domain" description="FHA" evidence="4">
    <location>
        <begin position="39"/>
        <end position="95"/>
    </location>
</feature>
<dbReference type="CDD" id="cd22679">
    <property type="entry name" value="FHA_SLMAP"/>
    <property type="match status" value="1"/>
</dbReference>